<dbReference type="GO" id="GO:0016787">
    <property type="term" value="F:hydrolase activity"/>
    <property type="evidence" value="ECO:0007669"/>
    <property type="project" value="UniProtKB-KW"/>
</dbReference>
<gene>
    <name evidence="2" type="ORF">DRV85_04570</name>
</gene>
<dbReference type="SUPFAM" id="SSF53474">
    <property type="entry name" value="alpha/beta-Hydrolases"/>
    <property type="match status" value="1"/>
</dbReference>
<dbReference type="Proteomes" id="UP000253370">
    <property type="component" value="Unassembled WGS sequence"/>
</dbReference>
<dbReference type="InterPro" id="IPR050228">
    <property type="entry name" value="Carboxylesterase_BioH"/>
</dbReference>
<name>A0A365UC24_9RHOB</name>
<evidence type="ECO:0000313" key="2">
    <source>
        <dbReference type="EMBL" id="RBI86703.1"/>
    </source>
</evidence>
<dbReference type="InterPro" id="IPR000073">
    <property type="entry name" value="AB_hydrolase_1"/>
</dbReference>
<feature type="domain" description="AB hydrolase-1" evidence="1">
    <location>
        <begin position="72"/>
        <end position="311"/>
    </location>
</feature>
<organism evidence="2 3">
    <name type="scientific">Rhodosalinus halophilus</name>
    <dbReference type="NCBI Taxonomy" id="2259333"/>
    <lineage>
        <taxon>Bacteria</taxon>
        <taxon>Pseudomonadati</taxon>
        <taxon>Pseudomonadota</taxon>
        <taxon>Alphaproteobacteria</taxon>
        <taxon>Rhodobacterales</taxon>
        <taxon>Paracoccaceae</taxon>
        <taxon>Rhodosalinus</taxon>
    </lineage>
</organism>
<dbReference type="InterPro" id="IPR029058">
    <property type="entry name" value="AB_hydrolase_fold"/>
</dbReference>
<accession>A0A365UC24</accession>
<sequence length="330" mass="33888">MLAVHSTEDTMLTRRRAILGLAAAGLAAGAVGTGLSFRRDLRAARARLDGIGAQTVETAAGRVAVATRGDGPPLLFLHGSGGGYDQGLLFAAPLVARGWQAIAPSRFGYPGTPLPADATHRAQADAHAALLDALGVERSAVVGASAGAVSAASFAERHPDRCAALVLLVPAAPLPGAPPMAPWAPWQERMATAALQSDFLFWTLVATAPDFLTRTLLATDPALVDAASAAEQARVRAILEHTLPIAPRAEGILNDGRETQSPAPPDYAAIRVPTLALSFAGDLYETDRIARAIAGMTPGAELEIYPAGGHVGVGSYDSAMGRVDGFLSAA</sequence>
<reference evidence="2 3" key="1">
    <citation type="submission" date="2018-07" db="EMBL/GenBank/DDBJ databases">
        <title>Rhodosalinus sp. strain E84T genomic sequence and assembly.</title>
        <authorList>
            <person name="Liu Z.-W."/>
            <person name="Lu D.-C."/>
        </authorList>
    </citation>
    <scope>NUCLEOTIDE SEQUENCE [LARGE SCALE GENOMIC DNA]</scope>
    <source>
        <strain evidence="2 3">E84</strain>
    </source>
</reference>
<dbReference type="InterPro" id="IPR006311">
    <property type="entry name" value="TAT_signal"/>
</dbReference>
<dbReference type="Pfam" id="PF00561">
    <property type="entry name" value="Abhydrolase_1"/>
    <property type="match status" value="1"/>
</dbReference>
<dbReference type="Gene3D" id="3.40.50.1820">
    <property type="entry name" value="alpha/beta hydrolase"/>
    <property type="match status" value="1"/>
</dbReference>
<dbReference type="PANTHER" id="PTHR43194">
    <property type="entry name" value="HYDROLASE ALPHA/BETA FOLD FAMILY"/>
    <property type="match status" value="1"/>
</dbReference>
<dbReference type="PROSITE" id="PS51318">
    <property type="entry name" value="TAT"/>
    <property type="match status" value="1"/>
</dbReference>
<evidence type="ECO:0000313" key="3">
    <source>
        <dbReference type="Proteomes" id="UP000253370"/>
    </source>
</evidence>
<dbReference type="PANTHER" id="PTHR43194:SF2">
    <property type="entry name" value="PEROXISOMAL MEMBRANE PROTEIN LPX1"/>
    <property type="match status" value="1"/>
</dbReference>
<dbReference type="RefSeq" id="WP_113288253.1">
    <property type="nucleotide sequence ID" value="NZ_QNTQ01000004.1"/>
</dbReference>
<dbReference type="AlphaFoldDB" id="A0A365UC24"/>
<keyword evidence="2" id="KW-0378">Hydrolase</keyword>
<evidence type="ECO:0000259" key="1">
    <source>
        <dbReference type="Pfam" id="PF00561"/>
    </source>
</evidence>
<keyword evidence="3" id="KW-1185">Reference proteome</keyword>
<proteinExistence type="predicted"/>
<dbReference type="EMBL" id="QNTQ01000004">
    <property type="protein sequence ID" value="RBI86703.1"/>
    <property type="molecule type" value="Genomic_DNA"/>
</dbReference>
<protein>
    <submittedName>
        <fullName evidence="2">Alpha/beta hydrolase</fullName>
    </submittedName>
</protein>
<comment type="caution">
    <text evidence="2">The sequence shown here is derived from an EMBL/GenBank/DDBJ whole genome shotgun (WGS) entry which is preliminary data.</text>
</comment>